<comment type="caution">
    <text evidence="5">The sequence shown here is derived from an EMBL/GenBank/DDBJ whole genome shotgun (WGS) entry which is preliminary data.</text>
</comment>
<name>A0A0D0KLJ8_AGRTU</name>
<dbReference type="GO" id="GO:0019632">
    <property type="term" value="P:shikimate metabolic process"/>
    <property type="evidence" value="ECO:0007669"/>
    <property type="project" value="TreeGrafter"/>
</dbReference>
<dbReference type="GO" id="GO:0009423">
    <property type="term" value="P:chorismate biosynthetic process"/>
    <property type="evidence" value="ECO:0007669"/>
    <property type="project" value="TreeGrafter"/>
</dbReference>
<keyword evidence="3" id="KW-0057">Aromatic amino acid biosynthesis</keyword>
<feature type="domain" description="Shikimate dehydrogenase substrate binding N-terminal" evidence="4">
    <location>
        <begin position="11"/>
        <end position="94"/>
    </location>
</feature>
<dbReference type="PANTHER" id="PTHR21089">
    <property type="entry name" value="SHIKIMATE DEHYDROGENASE"/>
    <property type="match status" value="1"/>
</dbReference>
<dbReference type="GO" id="GO:0004764">
    <property type="term" value="F:shikimate 3-dehydrogenase (NADP+) activity"/>
    <property type="evidence" value="ECO:0007669"/>
    <property type="project" value="InterPro"/>
</dbReference>
<evidence type="ECO:0000313" key="6">
    <source>
        <dbReference type="Proteomes" id="UP000035017"/>
    </source>
</evidence>
<protein>
    <submittedName>
        <fullName evidence="5">Shikimate dehydrogenase</fullName>
    </submittedName>
</protein>
<dbReference type="InterPro" id="IPR046346">
    <property type="entry name" value="Aminoacid_DH-like_N_sf"/>
</dbReference>
<reference evidence="5 6" key="1">
    <citation type="submission" date="2014-12" db="EMBL/GenBank/DDBJ databases">
        <title>16Stimator: statistical estimation of ribosomal gene copy numbers from draft genome assemblies.</title>
        <authorList>
            <person name="Perisin M.A."/>
            <person name="Vetter M."/>
            <person name="Gilbert J.A."/>
            <person name="Bergelson J."/>
        </authorList>
    </citation>
    <scope>NUCLEOTIDE SEQUENCE [LARGE SCALE GENOMIC DNA]</scope>
    <source>
        <strain evidence="5 6">MEJ076</strain>
    </source>
</reference>
<comment type="pathway">
    <text evidence="1">Metabolic intermediate biosynthesis; chorismate biosynthesis; chorismate from D-erythrose 4-phosphate and phosphoenolpyruvate: step 4/7.</text>
</comment>
<dbReference type="InterPro" id="IPR022893">
    <property type="entry name" value="Shikimate_DH_fam"/>
</dbReference>
<gene>
    <name evidence="5" type="ORF">RU07_17370</name>
</gene>
<dbReference type="AlphaFoldDB" id="A0A0D0KLJ8"/>
<evidence type="ECO:0000259" key="4">
    <source>
        <dbReference type="Pfam" id="PF08501"/>
    </source>
</evidence>
<evidence type="ECO:0000313" key="5">
    <source>
        <dbReference type="EMBL" id="KIQ00332.1"/>
    </source>
</evidence>
<dbReference type="OrthoDB" id="7873617at2"/>
<dbReference type="GO" id="GO:0005829">
    <property type="term" value="C:cytosol"/>
    <property type="evidence" value="ECO:0007669"/>
    <property type="project" value="TreeGrafter"/>
</dbReference>
<dbReference type="SUPFAM" id="SSF53223">
    <property type="entry name" value="Aminoacid dehydrogenase-like, N-terminal domain"/>
    <property type="match status" value="1"/>
</dbReference>
<dbReference type="Pfam" id="PF08501">
    <property type="entry name" value="Shikimate_dh_N"/>
    <property type="match status" value="1"/>
</dbReference>
<dbReference type="InterPro" id="IPR036291">
    <property type="entry name" value="NAD(P)-bd_dom_sf"/>
</dbReference>
<dbReference type="PANTHER" id="PTHR21089:SF1">
    <property type="entry name" value="BIFUNCTIONAL 3-DEHYDROQUINATE DEHYDRATASE_SHIKIMATE DEHYDROGENASE, CHLOROPLASTIC"/>
    <property type="match status" value="1"/>
</dbReference>
<dbReference type="SUPFAM" id="SSF51735">
    <property type="entry name" value="NAD(P)-binding Rossmann-fold domains"/>
    <property type="match status" value="1"/>
</dbReference>
<dbReference type="Gene3D" id="3.40.50.10860">
    <property type="entry name" value="Leucine Dehydrogenase, chain A, domain 1"/>
    <property type="match status" value="1"/>
</dbReference>
<dbReference type="GO" id="GO:0009073">
    <property type="term" value="P:aromatic amino acid family biosynthetic process"/>
    <property type="evidence" value="ECO:0007669"/>
    <property type="project" value="UniProtKB-KW"/>
</dbReference>
<organism evidence="5 6">
    <name type="scientific">Agrobacterium tumefaciens</name>
    <dbReference type="NCBI Taxonomy" id="358"/>
    <lineage>
        <taxon>Bacteria</taxon>
        <taxon>Pseudomonadati</taxon>
        <taxon>Pseudomonadota</taxon>
        <taxon>Alphaproteobacteria</taxon>
        <taxon>Hyphomicrobiales</taxon>
        <taxon>Rhizobiaceae</taxon>
        <taxon>Rhizobium/Agrobacterium group</taxon>
        <taxon>Agrobacterium</taxon>
        <taxon>Agrobacterium tumefaciens complex</taxon>
    </lineage>
</organism>
<dbReference type="EMBL" id="JXQV01000021">
    <property type="protein sequence ID" value="KIQ00332.1"/>
    <property type="molecule type" value="Genomic_DNA"/>
</dbReference>
<evidence type="ECO:0000256" key="1">
    <source>
        <dbReference type="ARBA" id="ARBA00004871"/>
    </source>
</evidence>
<proteinExistence type="predicted"/>
<dbReference type="Gene3D" id="3.40.50.720">
    <property type="entry name" value="NAD(P)-binding Rossmann-like Domain"/>
    <property type="match status" value="1"/>
</dbReference>
<evidence type="ECO:0000256" key="3">
    <source>
        <dbReference type="ARBA" id="ARBA00023141"/>
    </source>
</evidence>
<dbReference type="InterPro" id="IPR013708">
    <property type="entry name" value="Shikimate_DH-bd_N"/>
</dbReference>
<sequence length="272" mass="28343">MIGSETRLVAIIGSPIAQVKSPDNFNRYFADARAQRAMIAIDLVPDSVADFVSTVRGWQNLDGFVVTIPHKRAVAGLVDDLSPTAQFLDAANVVRRHADGQLYGDMTDGLGFLKASEAHGFEPAGKAILLVGAGAAGSAIGYALAAAGASHLVISDRHEDCAANLSTRLATAFPSVMISGGTIPQRAFDLVINASSSGMQADDPLPVPDSILSLMPSHGLVADVVTSPKITPLLMLARQRGLDIQTGEEMAKAQLFALAKAMGVIEGEPSDV</sequence>
<keyword evidence="2" id="KW-0560">Oxidoreductase</keyword>
<keyword evidence="3" id="KW-0028">Amino-acid biosynthesis</keyword>
<dbReference type="Proteomes" id="UP000035017">
    <property type="component" value="Unassembled WGS sequence"/>
</dbReference>
<accession>A0A0D0KLJ8</accession>
<dbReference type="GO" id="GO:0050661">
    <property type="term" value="F:NADP binding"/>
    <property type="evidence" value="ECO:0007669"/>
    <property type="project" value="TreeGrafter"/>
</dbReference>
<evidence type="ECO:0000256" key="2">
    <source>
        <dbReference type="ARBA" id="ARBA00023002"/>
    </source>
</evidence>